<evidence type="ECO:0000313" key="2">
    <source>
        <dbReference type="Proteomes" id="UP000217696"/>
    </source>
</evidence>
<keyword evidence="2" id="KW-1185">Reference proteome</keyword>
<dbReference type="PANTHER" id="PTHR34129:SF1">
    <property type="entry name" value="DUF952 DOMAIN-CONTAINING PROTEIN"/>
    <property type="match status" value="1"/>
</dbReference>
<proteinExistence type="predicted"/>
<dbReference type="EMBL" id="AP017312">
    <property type="protein sequence ID" value="BAU26006.1"/>
    <property type="molecule type" value="Genomic_DNA"/>
</dbReference>
<reference evidence="1 2" key="1">
    <citation type="submission" date="2015-12" db="EMBL/GenBank/DDBJ databases">
        <title>Genome sequence of Aneurinibacillus soli.</title>
        <authorList>
            <person name="Lee J.S."/>
            <person name="Lee K.C."/>
            <person name="Kim K.K."/>
            <person name="Lee B.W."/>
        </authorList>
    </citation>
    <scope>NUCLEOTIDE SEQUENCE [LARGE SCALE GENOMIC DNA]</scope>
    <source>
        <strain evidence="1 2">CB4</strain>
    </source>
</reference>
<dbReference type="RefSeq" id="WP_096463094.1">
    <property type="nucleotide sequence ID" value="NZ_AP017312.1"/>
</dbReference>
<accession>A0A0U5B2W7</accession>
<dbReference type="Gene3D" id="3.20.170.20">
    <property type="entry name" value="Protein of unknown function DUF952"/>
    <property type="match status" value="1"/>
</dbReference>
<dbReference type="SUPFAM" id="SSF56399">
    <property type="entry name" value="ADP-ribosylation"/>
    <property type="match status" value="1"/>
</dbReference>
<dbReference type="AlphaFoldDB" id="A0A0U5B2W7"/>
<name>A0A0U5B2W7_9BACL</name>
<dbReference type="KEGG" id="asoc:CB4_00078"/>
<evidence type="ECO:0000313" key="1">
    <source>
        <dbReference type="EMBL" id="BAU26006.1"/>
    </source>
</evidence>
<sequence length="115" mass="13333">MTTIYCLTPASYWATFAGKSEYVPRDYKEEGFIHATKGDNLLYKVANRVYHNFDEELLLLVIDEALVTSEIKYEQAKDKNLYPHIYGPLNVDAIVEVKTMHHTKEGWTLNFSSRI</sequence>
<organism evidence="1 2">
    <name type="scientific">Aneurinibacillus soli</name>
    <dbReference type="NCBI Taxonomy" id="1500254"/>
    <lineage>
        <taxon>Bacteria</taxon>
        <taxon>Bacillati</taxon>
        <taxon>Bacillota</taxon>
        <taxon>Bacilli</taxon>
        <taxon>Bacillales</taxon>
        <taxon>Paenibacillaceae</taxon>
        <taxon>Aneurinibacillus group</taxon>
        <taxon>Aneurinibacillus</taxon>
    </lineage>
</organism>
<dbReference type="Pfam" id="PF06108">
    <property type="entry name" value="DUF952"/>
    <property type="match status" value="1"/>
</dbReference>
<dbReference type="Proteomes" id="UP000217696">
    <property type="component" value="Chromosome"/>
</dbReference>
<dbReference type="OrthoDB" id="5638018at2"/>
<dbReference type="PANTHER" id="PTHR34129">
    <property type="entry name" value="BLR1139 PROTEIN"/>
    <property type="match status" value="1"/>
</dbReference>
<dbReference type="InterPro" id="IPR009297">
    <property type="entry name" value="DUF952"/>
</dbReference>
<gene>
    <name evidence="1" type="ORF">CB4_00078</name>
</gene>
<protein>
    <submittedName>
        <fullName evidence="1">Uncharacterized protein</fullName>
    </submittedName>
</protein>